<dbReference type="PANTHER" id="PTHR47981:SF20">
    <property type="entry name" value="RAS-RELATED PROTEIN RAB-7A"/>
    <property type="match status" value="1"/>
</dbReference>
<evidence type="ECO:0000256" key="2">
    <source>
        <dbReference type="ARBA" id="ARBA00022741"/>
    </source>
</evidence>
<dbReference type="GO" id="GO:0005764">
    <property type="term" value="C:lysosome"/>
    <property type="evidence" value="ECO:0007669"/>
    <property type="project" value="TreeGrafter"/>
</dbReference>
<keyword evidence="2" id="KW-0547">Nucleotide-binding</keyword>
<keyword evidence="5" id="KW-1185">Reference proteome</keyword>
<dbReference type="GO" id="GO:0005525">
    <property type="term" value="F:GTP binding"/>
    <property type="evidence" value="ECO:0007669"/>
    <property type="project" value="UniProtKB-KW"/>
</dbReference>
<protein>
    <recommendedName>
        <fullName evidence="6">F-box domain-containing protein</fullName>
    </recommendedName>
</protein>
<name>A0AA88KPD4_NAELO</name>
<keyword evidence="3" id="KW-0342">GTP-binding</keyword>
<dbReference type="AlphaFoldDB" id="A0AA88KPD4"/>
<dbReference type="InterPro" id="IPR001806">
    <property type="entry name" value="Small_GTPase"/>
</dbReference>
<accession>A0AA88KPD4</accession>
<dbReference type="InterPro" id="IPR027417">
    <property type="entry name" value="P-loop_NTPase"/>
</dbReference>
<dbReference type="Pfam" id="PF00071">
    <property type="entry name" value="Ras"/>
    <property type="match status" value="1"/>
</dbReference>
<evidence type="ECO:0000313" key="4">
    <source>
        <dbReference type="EMBL" id="KAG2389318.1"/>
    </source>
</evidence>
<evidence type="ECO:0000313" key="5">
    <source>
        <dbReference type="Proteomes" id="UP000816034"/>
    </source>
</evidence>
<reference evidence="4 5" key="1">
    <citation type="journal article" date="2018" name="BMC Genomics">
        <title>The genome of Naegleria lovaniensis, the basis for a comparative approach to unravel pathogenicity factors of the human pathogenic amoeba N. fowleri.</title>
        <authorList>
            <person name="Liechti N."/>
            <person name="Schurch N."/>
            <person name="Bruggmann R."/>
            <person name="Wittwer M."/>
        </authorList>
    </citation>
    <scope>NUCLEOTIDE SEQUENCE [LARGE SCALE GENOMIC DNA]</scope>
    <source>
        <strain evidence="4 5">ATCC 30569</strain>
    </source>
</reference>
<gene>
    <name evidence="4" type="ORF">C9374_013878</name>
</gene>
<dbReference type="InterPro" id="IPR036047">
    <property type="entry name" value="F-box-like_dom_sf"/>
</dbReference>
<comment type="caution">
    <text evidence="4">The sequence shown here is derived from an EMBL/GenBank/DDBJ whole genome shotgun (WGS) entry which is preliminary data.</text>
</comment>
<dbReference type="RefSeq" id="XP_044553310.1">
    <property type="nucleotide sequence ID" value="XM_044689803.1"/>
</dbReference>
<dbReference type="GO" id="GO:0005770">
    <property type="term" value="C:late endosome"/>
    <property type="evidence" value="ECO:0007669"/>
    <property type="project" value="TreeGrafter"/>
</dbReference>
<dbReference type="SUPFAM" id="SSF81383">
    <property type="entry name" value="F-box domain"/>
    <property type="match status" value="1"/>
</dbReference>
<comment type="similarity">
    <text evidence="1">Belongs to the small GTPase superfamily. Rab family.</text>
</comment>
<evidence type="ECO:0000256" key="3">
    <source>
        <dbReference type="ARBA" id="ARBA00023134"/>
    </source>
</evidence>
<evidence type="ECO:0008006" key="6">
    <source>
        <dbReference type="Google" id="ProtNLM"/>
    </source>
</evidence>
<dbReference type="GeneID" id="68106331"/>
<dbReference type="GO" id="GO:0003924">
    <property type="term" value="F:GTPase activity"/>
    <property type="evidence" value="ECO:0007669"/>
    <property type="project" value="InterPro"/>
</dbReference>
<proteinExistence type="inferred from homology"/>
<dbReference type="GO" id="GO:0045335">
    <property type="term" value="C:phagocytic vesicle"/>
    <property type="evidence" value="ECO:0007669"/>
    <property type="project" value="TreeGrafter"/>
</dbReference>
<organism evidence="4 5">
    <name type="scientific">Naegleria lovaniensis</name>
    <name type="common">Amoeba</name>
    <dbReference type="NCBI Taxonomy" id="51637"/>
    <lineage>
        <taxon>Eukaryota</taxon>
        <taxon>Discoba</taxon>
        <taxon>Heterolobosea</taxon>
        <taxon>Tetramitia</taxon>
        <taxon>Eutetramitia</taxon>
        <taxon>Vahlkampfiidae</taxon>
        <taxon>Naegleria</taxon>
    </lineage>
</organism>
<dbReference type="Gene3D" id="3.40.50.300">
    <property type="entry name" value="P-loop containing nucleotide triphosphate hydrolases"/>
    <property type="match status" value="1"/>
</dbReference>
<dbReference type="Proteomes" id="UP000816034">
    <property type="component" value="Unassembled WGS sequence"/>
</dbReference>
<dbReference type="GO" id="GO:0090385">
    <property type="term" value="P:phagosome-lysosome fusion"/>
    <property type="evidence" value="ECO:0007669"/>
    <property type="project" value="TreeGrafter"/>
</dbReference>
<dbReference type="PANTHER" id="PTHR47981">
    <property type="entry name" value="RAB FAMILY"/>
    <property type="match status" value="1"/>
</dbReference>
<dbReference type="PRINTS" id="PR00449">
    <property type="entry name" value="RASTRNSFRMNG"/>
</dbReference>
<dbReference type="EMBL" id="PYSW02000007">
    <property type="protein sequence ID" value="KAG2389318.1"/>
    <property type="molecule type" value="Genomic_DNA"/>
</dbReference>
<dbReference type="CDD" id="cd09917">
    <property type="entry name" value="F-box_SF"/>
    <property type="match status" value="1"/>
</dbReference>
<sequence>MITNPRINIFTTLPSELILQIFEFCSGIDLLQLYTTSSKLRNDFMMMETLENDPNHMEMTTIYNFELMNKLLPSRSCYHQAILLISPPGNLIFKIAYYEYIKERAEKACHEMKHEEGTVHPSVSGLNLPSFETNMSLLNGLGYKSVKIACVGPSKSGKTKYVNCVTGQSQFAEDRQGVGAFVRNMQVVFHSYLFQLEIWDIARSKGMERIFMSHSDFVMFCFDLNHVQSFLEMSKMIEDWMIDRFASFSNFELNEHLLENRMYMCIIGMKNDLPRKVTNDMIQQLLNSFSMQDLRNCRIQYFELSTKNNTGMYLPLFHMLRTMENDIA</sequence>
<evidence type="ECO:0000256" key="1">
    <source>
        <dbReference type="ARBA" id="ARBA00006270"/>
    </source>
</evidence>
<dbReference type="SUPFAM" id="SSF52540">
    <property type="entry name" value="P-loop containing nucleoside triphosphate hydrolases"/>
    <property type="match status" value="1"/>
</dbReference>